<feature type="domain" description="Response regulatory" evidence="3">
    <location>
        <begin position="3"/>
        <end position="125"/>
    </location>
</feature>
<sequence>MAVVLIVDDDALVAETIGMYLESAGHEAVLARHGGEALERLKKYPIDVALTDILMPEVEGFEFLLSARRQGHEVPIIAMTGGSKRHASAGGEYDYLKMARQLGATRSIKKPFTQRQLLDEVEACLNEQMNKEENI</sequence>
<dbReference type="PROSITE" id="PS50110">
    <property type="entry name" value="RESPONSE_REGULATORY"/>
    <property type="match status" value="1"/>
</dbReference>
<dbReference type="Proteomes" id="UP001595528">
    <property type="component" value="Unassembled WGS sequence"/>
</dbReference>
<evidence type="ECO:0000256" key="2">
    <source>
        <dbReference type="PROSITE-ProRule" id="PRU00169"/>
    </source>
</evidence>
<evidence type="ECO:0000313" key="4">
    <source>
        <dbReference type="EMBL" id="MFC3228107.1"/>
    </source>
</evidence>
<dbReference type="PANTHER" id="PTHR44591:SF23">
    <property type="entry name" value="CHEY SUBFAMILY"/>
    <property type="match status" value="1"/>
</dbReference>
<evidence type="ECO:0000313" key="5">
    <source>
        <dbReference type="Proteomes" id="UP001595528"/>
    </source>
</evidence>
<dbReference type="SUPFAM" id="SSF52172">
    <property type="entry name" value="CheY-like"/>
    <property type="match status" value="1"/>
</dbReference>
<keyword evidence="1 2" id="KW-0597">Phosphoprotein</keyword>
<organism evidence="4 5">
    <name type="scientific">Marinibaculum pumilum</name>
    <dbReference type="NCBI Taxonomy" id="1766165"/>
    <lineage>
        <taxon>Bacteria</taxon>
        <taxon>Pseudomonadati</taxon>
        <taxon>Pseudomonadota</taxon>
        <taxon>Alphaproteobacteria</taxon>
        <taxon>Rhodospirillales</taxon>
        <taxon>Rhodospirillaceae</taxon>
        <taxon>Marinibaculum</taxon>
    </lineage>
</organism>
<reference evidence="5" key="1">
    <citation type="journal article" date="2019" name="Int. J. Syst. Evol. Microbiol.">
        <title>The Global Catalogue of Microorganisms (GCM) 10K type strain sequencing project: providing services to taxonomists for standard genome sequencing and annotation.</title>
        <authorList>
            <consortium name="The Broad Institute Genomics Platform"/>
            <consortium name="The Broad Institute Genome Sequencing Center for Infectious Disease"/>
            <person name="Wu L."/>
            <person name="Ma J."/>
        </authorList>
    </citation>
    <scope>NUCLEOTIDE SEQUENCE [LARGE SCALE GENOMIC DNA]</scope>
    <source>
        <strain evidence="5">KCTC 42964</strain>
    </source>
</reference>
<dbReference type="EMBL" id="JBHRTR010000028">
    <property type="protein sequence ID" value="MFC3228107.1"/>
    <property type="molecule type" value="Genomic_DNA"/>
</dbReference>
<dbReference type="SMART" id="SM00448">
    <property type="entry name" value="REC"/>
    <property type="match status" value="1"/>
</dbReference>
<dbReference type="InterPro" id="IPR050595">
    <property type="entry name" value="Bact_response_regulator"/>
</dbReference>
<evidence type="ECO:0000259" key="3">
    <source>
        <dbReference type="PROSITE" id="PS50110"/>
    </source>
</evidence>
<protein>
    <submittedName>
        <fullName evidence="4">Response regulator</fullName>
    </submittedName>
</protein>
<name>A0ABV7L1G1_9PROT</name>
<dbReference type="CDD" id="cd00156">
    <property type="entry name" value="REC"/>
    <property type="match status" value="1"/>
</dbReference>
<feature type="modified residue" description="4-aspartylphosphate" evidence="2">
    <location>
        <position position="52"/>
    </location>
</feature>
<proteinExistence type="predicted"/>
<evidence type="ECO:0000256" key="1">
    <source>
        <dbReference type="ARBA" id="ARBA00022553"/>
    </source>
</evidence>
<accession>A0ABV7L1G1</accession>
<keyword evidence="5" id="KW-1185">Reference proteome</keyword>
<dbReference type="InterPro" id="IPR011006">
    <property type="entry name" value="CheY-like_superfamily"/>
</dbReference>
<dbReference type="Gene3D" id="3.40.50.2300">
    <property type="match status" value="1"/>
</dbReference>
<gene>
    <name evidence="4" type="ORF">ACFOGJ_12745</name>
</gene>
<dbReference type="InterPro" id="IPR001789">
    <property type="entry name" value="Sig_transdc_resp-reg_receiver"/>
</dbReference>
<dbReference type="Pfam" id="PF00072">
    <property type="entry name" value="Response_reg"/>
    <property type="match status" value="1"/>
</dbReference>
<dbReference type="PANTHER" id="PTHR44591">
    <property type="entry name" value="STRESS RESPONSE REGULATOR PROTEIN 1"/>
    <property type="match status" value="1"/>
</dbReference>
<dbReference type="RefSeq" id="WP_379900910.1">
    <property type="nucleotide sequence ID" value="NZ_JBHRTR010000028.1"/>
</dbReference>
<comment type="caution">
    <text evidence="4">The sequence shown here is derived from an EMBL/GenBank/DDBJ whole genome shotgun (WGS) entry which is preliminary data.</text>
</comment>